<comment type="caution">
    <text evidence="6">The sequence shown here is derived from an EMBL/GenBank/DDBJ whole genome shotgun (WGS) entry which is preliminary data.</text>
</comment>
<dbReference type="Gene3D" id="1.10.10.10">
    <property type="entry name" value="Winged helix-like DNA-binding domain superfamily/Winged helix DNA-binding domain"/>
    <property type="match status" value="1"/>
</dbReference>
<dbReference type="Proteomes" id="UP000529637">
    <property type="component" value="Unassembled WGS sequence"/>
</dbReference>
<name>A0A7Y6NQ04_9BURK</name>
<evidence type="ECO:0000259" key="5">
    <source>
        <dbReference type="PROSITE" id="PS50931"/>
    </source>
</evidence>
<feature type="domain" description="HTH lysR-type" evidence="5">
    <location>
        <begin position="8"/>
        <end position="65"/>
    </location>
</feature>
<evidence type="ECO:0000313" key="6">
    <source>
        <dbReference type="EMBL" id="NUZ07109.1"/>
    </source>
</evidence>
<protein>
    <submittedName>
        <fullName evidence="6">LysR family transcriptional regulator</fullName>
    </submittedName>
</protein>
<keyword evidence="2" id="KW-0805">Transcription regulation</keyword>
<organism evidence="6 7">
    <name type="scientific">Piscinibacter koreensis</name>
    <dbReference type="NCBI Taxonomy" id="2742824"/>
    <lineage>
        <taxon>Bacteria</taxon>
        <taxon>Pseudomonadati</taxon>
        <taxon>Pseudomonadota</taxon>
        <taxon>Betaproteobacteria</taxon>
        <taxon>Burkholderiales</taxon>
        <taxon>Sphaerotilaceae</taxon>
        <taxon>Piscinibacter</taxon>
    </lineage>
</organism>
<dbReference type="Pfam" id="PF00126">
    <property type="entry name" value="HTH_1"/>
    <property type="match status" value="1"/>
</dbReference>
<dbReference type="InterPro" id="IPR005119">
    <property type="entry name" value="LysR_subst-bd"/>
</dbReference>
<dbReference type="SUPFAM" id="SSF53850">
    <property type="entry name" value="Periplasmic binding protein-like II"/>
    <property type="match status" value="1"/>
</dbReference>
<dbReference type="PANTHER" id="PTHR30126">
    <property type="entry name" value="HTH-TYPE TRANSCRIPTIONAL REGULATOR"/>
    <property type="match status" value="1"/>
</dbReference>
<dbReference type="PANTHER" id="PTHR30126:SF4">
    <property type="entry name" value="LYSR FAMILY TRANSCRIPTIONAL REGULATOR"/>
    <property type="match status" value="1"/>
</dbReference>
<evidence type="ECO:0000256" key="2">
    <source>
        <dbReference type="ARBA" id="ARBA00023015"/>
    </source>
</evidence>
<evidence type="ECO:0000313" key="7">
    <source>
        <dbReference type="Proteomes" id="UP000529637"/>
    </source>
</evidence>
<evidence type="ECO:0000256" key="1">
    <source>
        <dbReference type="ARBA" id="ARBA00009437"/>
    </source>
</evidence>
<dbReference type="EMBL" id="JABWMJ010000007">
    <property type="protein sequence ID" value="NUZ07109.1"/>
    <property type="molecule type" value="Genomic_DNA"/>
</dbReference>
<dbReference type="Gene3D" id="3.40.190.290">
    <property type="match status" value="1"/>
</dbReference>
<keyword evidence="3" id="KW-0238">DNA-binding</keyword>
<accession>A0A7Y6NQ04</accession>
<evidence type="ECO:0000256" key="4">
    <source>
        <dbReference type="ARBA" id="ARBA00023163"/>
    </source>
</evidence>
<dbReference type="Pfam" id="PF03466">
    <property type="entry name" value="LysR_substrate"/>
    <property type="match status" value="1"/>
</dbReference>
<keyword evidence="4" id="KW-0804">Transcription</keyword>
<dbReference type="RefSeq" id="WP_176069968.1">
    <property type="nucleotide sequence ID" value="NZ_JABWMJ010000007.1"/>
</dbReference>
<dbReference type="PROSITE" id="PS50931">
    <property type="entry name" value="HTH_LYSR"/>
    <property type="match status" value="1"/>
</dbReference>
<dbReference type="InterPro" id="IPR000847">
    <property type="entry name" value="LysR_HTH_N"/>
</dbReference>
<proteinExistence type="inferred from homology"/>
<comment type="similarity">
    <text evidence="1">Belongs to the LysR transcriptional regulatory family.</text>
</comment>
<dbReference type="AlphaFoldDB" id="A0A7Y6NQ04"/>
<dbReference type="GO" id="GO:0000976">
    <property type="term" value="F:transcription cis-regulatory region binding"/>
    <property type="evidence" value="ECO:0007669"/>
    <property type="project" value="TreeGrafter"/>
</dbReference>
<gene>
    <name evidence="6" type="ORF">HQN59_15205</name>
</gene>
<sequence>MSAGRNVLTPEALTMMDVIARTGSFAAAARALGKVPSSLTYSVRQLEDALDVLLFDRRSGQARLTAAGQELLDEGRRLLEQIDAVANRVRRVATGWETQLGIALDGILSRPTVLELCEAFYAACASLSGGASGAGTHSTRLKLRTEVLAGTWEALVTGQVDLAIGVGSDRLLPPGIRLKELGSVRFVFAVAPHHPLAAASEPISDAELARHRAVAVADSAQRLTPLTVNLLPEQDVLTVSSMQVKIDAQLRGLGCGFVPEPLARVHIDAGRLVAKPVQRALRPVAMGYAWRAPETAGPEGDHAGLGLALRWWLEQLESPTTRRALLERHGNPAALGLA</sequence>
<dbReference type="InterPro" id="IPR036390">
    <property type="entry name" value="WH_DNA-bd_sf"/>
</dbReference>
<dbReference type="InterPro" id="IPR036388">
    <property type="entry name" value="WH-like_DNA-bd_sf"/>
</dbReference>
<dbReference type="SUPFAM" id="SSF46785">
    <property type="entry name" value="Winged helix' DNA-binding domain"/>
    <property type="match status" value="1"/>
</dbReference>
<evidence type="ECO:0000256" key="3">
    <source>
        <dbReference type="ARBA" id="ARBA00023125"/>
    </source>
</evidence>
<keyword evidence="7" id="KW-1185">Reference proteome</keyword>
<dbReference type="GO" id="GO:0003700">
    <property type="term" value="F:DNA-binding transcription factor activity"/>
    <property type="evidence" value="ECO:0007669"/>
    <property type="project" value="InterPro"/>
</dbReference>
<reference evidence="6 7" key="1">
    <citation type="submission" date="2020-06" db="EMBL/GenBank/DDBJ databases">
        <title>Schlegella sp. ID0723 isolated from air conditioner.</title>
        <authorList>
            <person name="Kim D.Y."/>
            <person name="Kim D.-U."/>
        </authorList>
    </citation>
    <scope>NUCLEOTIDE SEQUENCE [LARGE SCALE GENOMIC DNA]</scope>
    <source>
        <strain evidence="6 7">ID0723</strain>
    </source>
</reference>